<name>A0AAE1AD31_9GAST</name>
<dbReference type="EMBL" id="JAWDGP010002078">
    <property type="protein sequence ID" value="KAK3785705.1"/>
    <property type="molecule type" value="Genomic_DNA"/>
</dbReference>
<proteinExistence type="predicted"/>
<sequence>MVLKSDRAPPHKGPQLSKTVRWIESSVVKVGQNRPSSHSREAKPKVKCYRIGCSGVATIKTRTAQDASLVTRWVHRGQVLTPELKPTEITGSAWRRQTRTAKIITATTKPALQSCRLILFVRKTRKSRRDKKQVLNQAWGNYDKLTYELTET</sequence>
<dbReference type="AlphaFoldDB" id="A0AAE1AD31"/>
<organism evidence="1 2">
    <name type="scientific">Elysia crispata</name>
    <name type="common">lettuce slug</name>
    <dbReference type="NCBI Taxonomy" id="231223"/>
    <lineage>
        <taxon>Eukaryota</taxon>
        <taxon>Metazoa</taxon>
        <taxon>Spiralia</taxon>
        <taxon>Lophotrochozoa</taxon>
        <taxon>Mollusca</taxon>
        <taxon>Gastropoda</taxon>
        <taxon>Heterobranchia</taxon>
        <taxon>Euthyneura</taxon>
        <taxon>Panpulmonata</taxon>
        <taxon>Sacoglossa</taxon>
        <taxon>Placobranchoidea</taxon>
        <taxon>Plakobranchidae</taxon>
        <taxon>Elysia</taxon>
    </lineage>
</organism>
<comment type="caution">
    <text evidence="1">The sequence shown here is derived from an EMBL/GenBank/DDBJ whole genome shotgun (WGS) entry which is preliminary data.</text>
</comment>
<dbReference type="Proteomes" id="UP001283361">
    <property type="component" value="Unassembled WGS sequence"/>
</dbReference>
<protein>
    <submittedName>
        <fullName evidence="1">Uncharacterized protein</fullName>
    </submittedName>
</protein>
<accession>A0AAE1AD31</accession>
<evidence type="ECO:0000313" key="2">
    <source>
        <dbReference type="Proteomes" id="UP001283361"/>
    </source>
</evidence>
<keyword evidence="2" id="KW-1185">Reference proteome</keyword>
<evidence type="ECO:0000313" key="1">
    <source>
        <dbReference type="EMBL" id="KAK3785705.1"/>
    </source>
</evidence>
<reference evidence="1" key="1">
    <citation type="journal article" date="2023" name="G3 (Bethesda)">
        <title>A reference genome for the long-term kleptoplast-retaining sea slug Elysia crispata morphotype clarki.</title>
        <authorList>
            <person name="Eastman K.E."/>
            <person name="Pendleton A.L."/>
            <person name="Shaikh M.A."/>
            <person name="Suttiyut T."/>
            <person name="Ogas R."/>
            <person name="Tomko P."/>
            <person name="Gavelis G."/>
            <person name="Widhalm J.R."/>
            <person name="Wisecaver J.H."/>
        </authorList>
    </citation>
    <scope>NUCLEOTIDE SEQUENCE</scope>
    <source>
        <strain evidence="1">ECLA1</strain>
    </source>
</reference>
<gene>
    <name evidence="1" type="ORF">RRG08_055536</name>
</gene>